<name>A0A5R9PBW8_9GAMM</name>
<feature type="repeat" description="TPR" evidence="2">
    <location>
        <begin position="82"/>
        <end position="115"/>
    </location>
</feature>
<evidence type="ECO:0000313" key="4">
    <source>
        <dbReference type="Proteomes" id="UP000308508"/>
    </source>
</evidence>
<feature type="repeat" description="TPR" evidence="2">
    <location>
        <begin position="150"/>
        <end position="183"/>
    </location>
</feature>
<dbReference type="Pfam" id="PF14559">
    <property type="entry name" value="TPR_19"/>
    <property type="match status" value="1"/>
</dbReference>
<keyword evidence="1 3" id="KW-0808">Transferase</keyword>
<dbReference type="InterPro" id="IPR026634">
    <property type="entry name" value="TPST-like"/>
</dbReference>
<dbReference type="GO" id="GO:0008476">
    <property type="term" value="F:protein-tyrosine sulfotransferase activity"/>
    <property type="evidence" value="ECO:0007669"/>
    <property type="project" value="InterPro"/>
</dbReference>
<feature type="repeat" description="TPR" evidence="2">
    <location>
        <begin position="116"/>
        <end position="149"/>
    </location>
</feature>
<dbReference type="PANTHER" id="PTHR12788">
    <property type="entry name" value="PROTEIN-TYROSINE SULFOTRANSFERASE 2"/>
    <property type="match status" value="1"/>
</dbReference>
<dbReference type="InterPro" id="IPR011990">
    <property type="entry name" value="TPR-like_helical_dom_sf"/>
</dbReference>
<comment type="caution">
    <text evidence="3">The sequence shown here is derived from an EMBL/GenBank/DDBJ whole genome shotgun (WGS) entry which is preliminary data.</text>
</comment>
<evidence type="ECO:0000256" key="1">
    <source>
        <dbReference type="ARBA" id="ARBA00022679"/>
    </source>
</evidence>
<dbReference type="SUPFAM" id="SSF52540">
    <property type="entry name" value="P-loop containing nucleoside triphosphate hydrolases"/>
    <property type="match status" value="1"/>
</dbReference>
<accession>A0A5R9PBW8</accession>
<organism evidence="3 4">
    <name type="scientific">Thermomonas fusca</name>
    <dbReference type="NCBI Taxonomy" id="215690"/>
    <lineage>
        <taxon>Bacteria</taxon>
        <taxon>Pseudomonadati</taxon>
        <taxon>Pseudomonadota</taxon>
        <taxon>Gammaproteobacteria</taxon>
        <taxon>Lysobacterales</taxon>
        <taxon>Lysobacteraceae</taxon>
        <taxon>Thermomonas</taxon>
    </lineage>
</organism>
<protein>
    <submittedName>
        <fullName evidence="3">Sulfotransferase family protein</fullName>
    </submittedName>
</protein>
<dbReference type="InterPro" id="IPR027417">
    <property type="entry name" value="P-loop_NTPase"/>
</dbReference>
<dbReference type="AlphaFoldDB" id="A0A5R9PBW8"/>
<dbReference type="EMBL" id="SROY01000005">
    <property type="protein sequence ID" value="TLX21031.1"/>
    <property type="molecule type" value="Genomic_DNA"/>
</dbReference>
<reference evidence="3 4" key="1">
    <citation type="submission" date="2019-04" db="EMBL/GenBank/DDBJ databases">
        <authorList>
            <person name="Grouzdev D.S."/>
            <person name="Nazina T.N."/>
        </authorList>
    </citation>
    <scope>NUCLEOTIDE SEQUENCE [LARGE SCALE GENOMIC DNA]</scope>
    <source>
        <strain evidence="3 4">SHC 3-19</strain>
    </source>
</reference>
<dbReference type="Gene3D" id="3.40.50.300">
    <property type="entry name" value="P-loop containing nucleotide triphosphate hydrolases"/>
    <property type="match status" value="1"/>
</dbReference>
<dbReference type="RefSeq" id="WP_138349234.1">
    <property type="nucleotide sequence ID" value="NZ_SROY01000005.1"/>
</dbReference>
<dbReference type="Proteomes" id="UP000308508">
    <property type="component" value="Unassembled WGS sequence"/>
</dbReference>
<keyword evidence="4" id="KW-1185">Reference proteome</keyword>
<evidence type="ECO:0000256" key="2">
    <source>
        <dbReference type="PROSITE-ProRule" id="PRU00339"/>
    </source>
</evidence>
<proteinExistence type="predicted"/>
<dbReference type="Pfam" id="PF13469">
    <property type="entry name" value="Sulfotransfer_3"/>
    <property type="match status" value="1"/>
</dbReference>
<dbReference type="STRING" id="1123377.GCA_000423885_00546"/>
<gene>
    <name evidence="3" type="ORF">E5S66_10910</name>
</gene>
<dbReference type="Pfam" id="PF13432">
    <property type="entry name" value="TPR_16"/>
    <property type="match status" value="1"/>
</dbReference>
<evidence type="ECO:0000313" key="3">
    <source>
        <dbReference type="EMBL" id="TLX21031.1"/>
    </source>
</evidence>
<dbReference type="PROSITE" id="PS50005">
    <property type="entry name" value="TPR"/>
    <property type="match status" value="3"/>
</dbReference>
<dbReference type="InterPro" id="IPR019734">
    <property type="entry name" value="TPR_rpt"/>
</dbReference>
<keyword evidence="2" id="KW-0802">TPR repeat</keyword>
<dbReference type="SUPFAM" id="SSF48452">
    <property type="entry name" value="TPR-like"/>
    <property type="match status" value="1"/>
</dbReference>
<dbReference type="PANTHER" id="PTHR12788:SF10">
    <property type="entry name" value="PROTEIN-TYROSINE SULFOTRANSFERASE"/>
    <property type="match status" value="1"/>
</dbReference>
<sequence>MNADPRMAGLDPEVVAMVQAGARALRDHDTARAESLLVQACRQAPAHPEPLRYLAILQLHTRRAPQAVDTLQRALARTPGDALLHSDLGSARAACGHADAALDSWRRACELDPAQPTPWFNLGRNLQQRGDTDAAITALERATALAPALLPARVLLGDALAHAGRFEESAARYREALRLHPACGDAWRGLSNIKTVPLDEADAALLRAQLQRRDLSSADRVAMGHALGKLEEDHGRYDAAYVAFQAANGLQKQLTPWRAQAFERYVEDALAATASLPPPLDPALGQEVIFIVGLPRSGSTLFEQILAAHPLVEGAGELPDLGIVLQQESLRRGRAYPQWVAEASATDWDRLGRDYLARTARWRSRHPRFTDKHPDNWKHAGVLRAMLPGATVIETRREPLETAWSCYKQQFYAQPHFANDLADIACYLRGCEQAMATWRARDPARLFLHRYESLLEDPEPAIRGLLRDCGLAFDAACLAPHRATRSVRTASAAQVRQPLRAGTARAIAYGSLLEPLASLLGSLLF</sequence>
<dbReference type="Gene3D" id="1.25.40.10">
    <property type="entry name" value="Tetratricopeptide repeat domain"/>
    <property type="match status" value="2"/>
</dbReference>
<dbReference type="SMART" id="SM00028">
    <property type="entry name" value="TPR"/>
    <property type="match status" value="4"/>
</dbReference>